<comment type="caution">
    <text evidence="1">The sequence shown here is derived from an EMBL/GenBank/DDBJ whole genome shotgun (WGS) entry which is preliminary data.</text>
</comment>
<organism evidence="1 2">
    <name type="scientific">Blastopirellula marina DSM 3645</name>
    <dbReference type="NCBI Taxonomy" id="314230"/>
    <lineage>
        <taxon>Bacteria</taxon>
        <taxon>Pseudomonadati</taxon>
        <taxon>Planctomycetota</taxon>
        <taxon>Planctomycetia</taxon>
        <taxon>Pirellulales</taxon>
        <taxon>Pirellulaceae</taxon>
        <taxon>Blastopirellula</taxon>
    </lineage>
</organism>
<accession>A3ZY31</accession>
<reference evidence="1 2" key="1">
    <citation type="submission" date="2006-02" db="EMBL/GenBank/DDBJ databases">
        <authorList>
            <person name="Amann R."/>
            <person name="Ferriera S."/>
            <person name="Johnson J."/>
            <person name="Kravitz S."/>
            <person name="Halpern A."/>
            <person name="Remington K."/>
            <person name="Beeson K."/>
            <person name="Tran B."/>
            <person name="Rogers Y.-H."/>
            <person name="Friedman R."/>
            <person name="Venter J.C."/>
        </authorList>
    </citation>
    <scope>NUCLEOTIDE SEQUENCE [LARGE SCALE GENOMIC DNA]</scope>
    <source>
        <strain evidence="1 2">DSM 3645</strain>
    </source>
</reference>
<dbReference type="Proteomes" id="UP000004358">
    <property type="component" value="Unassembled WGS sequence"/>
</dbReference>
<proteinExistence type="predicted"/>
<sequence>MKVNLVVLGIVAAVAMTLTGCGEQLDSEGYFVVSGEATWNGDPINDGLVIFRTTENGRKNVAAAINDGKFEVKIQPGKKSVEITAMREVPGKFSVGASGEKVPATESFIPKQFNTETEIAVDIAFPDTQELKFELKSP</sequence>
<dbReference type="EMBL" id="AANZ01000020">
    <property type="protein sequence ID" value="EAQ78493.1"/>
    <property type="molecule type" value="Genomic_DNA"/>
</dbReference>
<evidence type="ECO:0000313" key="1">
    <source>
        <dbReference type="EMBL" id="EAQ78493.1"/>
    </source>
</evidence>
<dbReference type="HOGENOM" id="CLU_113730_3_1_0"/>
<dbReference type="PROSITE" id="PS51257">
    <property type="entry name" value="PROKAR_LIPOPROTEIN"/>
    <property type="match status" value="1"/>
</dbReference>
<protein>
    <recommendedName>
        <fullName evidence="3">Lipoprotein</fullName>
    </recommendedName>
</protein>
<dbReference type="AlphaFoldDB" id="A3ZY31"/>
<gene>
    <name evidence="1" type="ORF">DSM3645_26459</name>
</gene>
<name>A3ZY31_9BACT</name>
<evidence type="ECO:0000313" key="2">
    <source>
        <dbReference type="Proteomes" id="UP000004358"/>
    </source>
</evidence>
<dbReference type="RefSeq" id="WP_002653186.1">
    <property type="nucleotide sequence ID" value="NZ_CH672376.1"/>
</dbReference>
<dbReference type="OrthoDB" id="291697at2"/>
<evidence type="ECO:0008006" key="3">
    <source>
        <dbReference type="Google" id="ProtNLM"/>
    </source>
</evidence>